<organism evidence="2 3">
    <name type="scientific">Favolaschia claudopus</name>
    <dbReference type="NCBI Taxonomy" id="2862362"/>
    <lineage>
        <taxon>Eukaryota</taxon>
        <taxon>Fungi</taxon>
        <taxon>Dikarya</taxon>
        <taxon>Basidiomycota</taxon>
        <taxon>Agaricomycotina</taxon>
        <taxon>Agaricomycetes</taxon>
        <taxon>Agaricomycetidae</taxon>
        <taxon>Agaricales</taxon>
        <taxon>Marasmiineae</taxon>
        <taxon>Mycenaceae</taxon>
        <taxon>Favolaschia</taxon>
    </lineage>
</organism>
<dbReference type="AlphaFoldDB" id="A0AAW0CIK6"/>
<proteinExistence type="predicted"/>
<keyword evidence="3" id="KW-1185">Reference proteome</keyword>
<dbReference type="Proteomes" id="UP001362999">
    <property type="component" value="Unassembled WGS sequence"/>
</dbReference>
<feature type="compositionally biased region" description="Basic and acidic residues" evidence="1">
    <location>
        <begin position="323"/>
        <end position="333"/>
    </location>
</feature>
<accession>A0AAW0CIK6</accession>
<reference evidence="2 3" key="1">
    <citation type="journal article" date="2024" name="J Genomics">
        <title>Draft genome sequencing and assembly of Favolaschia claudopus CIRM-BRFM 2984 isolated from oak limbs.</title>
        <authorList>
            <person name="Navarro D."/>
            <person name="Drula E."/>
            <person name="Chaduli D."/>
            <person name="Cazenave R."/>
            <person name="Ahrendt S."/>
            <person name="Wang J."/>
            <person name="Lipzen A."/>
            <person name="Daum C."/>
            <person name="Barry K."/>
            <person name="Grigoriev I.V."/>
            <person name="Favel A."/>
            <person name="Rosso M.N."/>
            <person name="Martin F."/>
        </authorList>
    </citation>
    <scope>NUCLEOTIDE SEQUENCE [LARGE SCALE GENOMIC DNA]</scope>
    <source>
        <strain evidence="2 3">CIRM-BRFM 2984</strain>
    </source>
</reference>
<protein>
    <submittedName>
        <fullName evidence="2">Uncharacterized protein</fullName>
    </submittedName>
</protein>
<evidence type="ECO:0000313" key="2">
    <source>
        <dbReference type="EMBL" id="KAK7038368.1"/>
    </source>
</evidence>
<feature type="compositionally biased region" description="Pro residues" evidence="1">
    <location>
        <begin position="75"/>
        <end position="85"/>
    </location>
</feature>
<sequence>MASVVNRRLNARDAELAQLRAQFHKYGDEVLQLRLQVKTAVRDKPKPTPRRRGFVSNELFGTGKPATLDLSLDPAPLPADNPDPLPADSQAAEPSGLIDHPVVKRVAAKLNVDAEDMSDIMGLLTLTQNPTRKLPKVQPKTKELINIAHVMMRQTTYCLFKVEQSNNFIFHIPATETEVEDFAADDTATLEDFGAGYLNTAWNVEEFLEVVVRELERYRADWKLFQPRWDTNANRLETKQEAVARGNVMLDMCRMAGKTLNAQQGKYMHRRTTVEAVIALREAENDRDLATWIRLLKLLDYLQAAVDIQTWRFEKLSNGNKSAPRERSQEKGSRPAPKRLPRCLYDSAWLASQTPKQLKELEVFEEVFLLFVAATDRIVV</sequence>
<evidence type="ECO:0000256" key="1">
    <source>
        <dbReference type="SAM" id="MobiDB-lite"/>
    </source>
</evidence>
<feature type="region of interest" description="Disordered" evidence="1">
    <location>
        <begin position="70"/>
        <end position="94"/>
    </location>
</feature>
<name>A0AAW0CIK6_9AGAR</name>
<dbReference type="EMBL" id="JAWWNJ010000017">
    <property type="protein sequence ID" value="KAK7038368.1"/>
    <property type="molecule type" value="Genomic_DNA"/>
</dbReference>
<feature type="region of interest" description="Disordered" evidence="1">
    <location>
        <begin position="318"/>
        <end position="339"/>
    </location>
</feature>
<comment type="caution">
    <text evidence="2">The sequence shown here is derived from an EMBL/GenBank/DDBJ whole genome shotgun (WGS) entry which is preliminary data.</text>
</comment>
<gene>
    <name evidence="2" type="ORF">R3P38DRAFT_3182460</name>
</gene>
<evidence type="ECO:0000313" key="3">
    <source>
        <dbReference type="Proteomes" id="UP001362999"/>
    </source>
</evidence>